<evidence type="ECO:0000313" key="1">
    <source>
        <dbReference type="EMBL" id="GMN57305.1"/>
    </source>
</evidence>
<dbReference type="EMBL" id="BTGU01000069">
    <property type="protein sequence ID" value="GMN57305.1"/>
    <property type="molecule type" value="Genomic_DNA"/>
</dbReference>
<accession>A0AA88IY15</accession>
<organism evidence="1 2">
    <name type="scientific">Ficus carica</name>
    <name type="common">Common fig</name>
    <dbReference type="NCBI Taxonomy" id="3494"/>
    <lineage>
        <taxon>Eukaryota</taxon>
        <taxon>Viridiplantae</taxon>
        <taxon>Streptophyta</taxon>
        <taxon>Embryophyta</taxon>
        <taxon>Tracheophyta</taxon>
        <taxon>Spermatophyta</taxon>
        <taxon>Magnoliopsida</taxon>
        <taxon>eudicotyledons</taxon>
        <taxon>Gunneridae</taxon>
        <taxon>Pentapetalae</taxon>
        <taxon>rosids</taxon>
        <taxon>fabids</taxon>
        <taxon>Rosales</taxon>
        <taxon>Moraceae</taxon>
        <taxon>Ficeae</taxon>
        <taxon>Ficus</taxon>
    </lineage>
</organism>
<gene>
    <name evidence="1" type="ORF">TIFTF001_026399</name>
</gene>
<dbReference type="AlphaFoldDB" id="A0AA88IY15"/>
<reference evidence="1" key="1">
    <citation type="submission" date="2023-07" db="EMBL/GenBank/DDBJ databases">
        <title>draft genome sequence of fig (Ficus carica).</title>
        <authorList>
            <person name="Takahashi T."/>
            <person name="Nishimura K."/>
        </authorList>
    </citation>
    <scope>NUCLEOTIDE SEQUENCE</scope>
</reference>
<name>A0AA88IY15_FICCA</name>
<comment type="caution">
    <text evidence="1">The sequence shown here is derived from an EMBL/GenBank/DDBJ whole genome shotgun (WGS) entry which is preliminary data.</text>
</comment>
<dbReference type="Proteomes" id="UP001187192">
    <property type="component" value="Unassembled WGS sequence"/>
</dbReference>
<proteinExistence type="predicted"/>
<protein>
    <submittedName>
        <fullName evidence="1">Uncharacterized protein</fullName>
    </submittedName>
</protein>
<sequence>MQIPMIIFIIIMIIMRIHIRYLHSHAAATLRTNGGGFIRHVSVIRRTHEEVTGDDFPLRLMLVLGQEEERNVLTSHSSGRFGLQKYVLVLVWLNVSLAHIFHARVEVSEEAHHAVLGQEPDDGADGEREDVKQKIYELFPSFRE</sequence>
<evidence type="ECO:0000313" key="2">
    <source>
        <dbReference type="Proteomes" id="UP001187192"/>
    </source>
</evidence>
<keyword evidence="2" id="KW-1185">Reference proteome</keyword>